<organism evidence="3 4">
    <name type="scientific">Tenacibaculum skagerrakense</name>
    <dbReference type="NCBI Taxonomy" id="186571"/>
    <lineage>
        <taxon>Bacteria</taxon>
        <taxon>Pseudomonadati</taxon>
        <taxon>Bacteroidota</taxon>
        <taxon>Flavobacteriia</taxon>
        <taxon>Flavobacteriales</taxon>
        <taxon>Flavobacteriaceae</taxon>
        <taxon>Tenacibaculum</taxon>
    </lineage>
</organism>
<accession>A0A4R2NRP3</accession>
<comment type="caution">
    <text evidence="3">The sequence shown here is derived from an EMBL/GenBank/DDBJ whole genome shotgun (WGS) entry which is preliminary data.</text>
</comment>
<dbReference type="Proteomes" id="UP000294564">
    <property type="component" value="Unassembled WGS sequence"/>
</dbReference>
<gene>
    <name evidence="3" type="ORF">EV195_10540</name>
</gene>
<dbReference type="RefSeq" id="WP_132794669.1">
    <property type="nucleotide sequence ID" value="NZ_SLXM01000005.1"/>
</dbReference>
<feature type="domain" description="Lipocalin-like" evidence="2">
    <location>
        <begin position="37"/>
        <end position="109"/>
    </location>
</feature>
<evidence type="ECO:0000313" key="3">
    <source>
        <dbReference type="EMBL" id="TCP24609.1"/>
    </source>
</evidence>
<dbReference type="EMBL" id="SLXM01000005">
    <property type="protein sequence ID" value="TCP24609.1"/>
    <property type="molecule type" value="Genomic_DNA"/>
</dbReference>
<feature type="chain" id="PRO_5021003334" evidence="1">
    <location>
        <begin position="20"/>
        <end position="134"/>
    </location>
</feature>
<reference evidence="3 4" key="1">
    <citation type="submission" date="2019-03" db="EMBL/GenBank/DDBJ databases">
        <title>Genomic Encyclopedia of Type Strains, Phase IV (KMG-IV): sequencing the most valuable type-strain genomes for metagenomic binning, comparative biology and taxonomic classification.</title>
        <authorList>
            <person name="Goeker M."/>
        </authorList>
    </citation>
    <scope>NUCLEOTIDE SEQUENCE [LARGE SCALE GENOMIC DNA]</scope>
    <source>
        <strain evidence="3 4">DSM 14836</strain>
    </source>
</reference>
<protein>
    <submittedName>
        <fullName evidence="3">Lipocalin-like protein</fullName>
    </submittedName>
</protein>
<dbReference type="OrthoDB" id="1189784at2"/>
<feature type="signal peptide" evidence="1">
    <location>
        <begin position="1"/>
        <end position="19"/>
    </location>
</feature>
<evidence type="ECO:0000259" key="2">
    <source>
        <dbReference type="Pfam" id="PF13648"/>
    </source>
</evidence>
<dbReference type="Pfam" id="PF13648">
    <property type="entry name" value="Lipocalin_4"/>
    <property type="match status" value="1"/>
</dbReference>
<keyword evidence="1" id="KW-0732">Signal</keyword>
<sequence>MKRFILLSFVILSFISCSSDDNSDDGTQNPTQNQEPIIGTWNLAKDNGFDVNACTGQSEYVFTSDGKFTFTEYSTVNNQCTLNSQNSHNGEWTNNNDGTYYIKRHGYTSGTDAPISFDNNNQDMIIGRYTWARQ</sequence>
<dbReference type="InterPro" id="IPR024311">
    <property type="entry name" value="Lipocalin-like"/>
</dbReference>
<evidence type="ECO:0000256" key="1">
    <source>
        <dbReference type="SAM" id="SignalP"/>
    </source>
</evidence>
<evidence type="ECO:0000313" key="4">
    <source>
        <dbReference type="Proteomes" id="UP000294564"/>
    </source>
</evidence>
<keyword evidence="4" id="KW-1185">Reference proteome</keyword>
<proteinExistence type="predicted"/>
<dbReference type="AlphaFoldDB" id="A0A4R2NRP3"/>
<name>A0A4R2NRP3_9FLAO</name>
<dbReference type="PROSITE" id="PS51257">
    <property type="entry name" value="PROKAR_LIPOPROTEIN"/>
    <property type="match status" value="1"/>
</dbReference>